<proteinExistence type="predicted"/>
<evidence type="ECO:0000313" key="1">
    <source>
        <dbReference type="EMBL" id="BCA95059.1"/>
    </source>
</evidence>
<dbReference type="AlphaFoldDB" id="A0A6F8T3N8"/>
<protein>
    <submittedName>
        <fullName evidence="1">Uncharacterized protein</fullName>
    </submittedName>
</protein>
<dbReference type="Proteomes" id="UP000502894">
    <property type="component" value="Chromosome"/>
</dbReference>
<gene>
    <name evidence="1" type="ORF">TUM19329_14200</name>
</gene>
<organism evidence="1 2">
    <name type="scientific">Legionella antarctica</name>
    <dbReference type="NCBI Taxonomy" id="2708020"/>
    <lineage>
        <taxon>Bacteria</taxon>
        <taxon>Pseudomonadati</taxon>
        <taxon>Pseudomonadota</taxon>
        <taxon>Gammaproteobacteria</taxon>
        <taxon>Legionellales</taxon>
        <taxon>Legionellaceae</taxon>
        <taxon>Legionella</taxon>
    </lineage>
</organism>
<accession>A0A6F8T3N8</accession>
<keyword evidence="2" id="KW-1185">Reference proteome</keyword>
<name>A0A6F8T3N8_9GAMM</name>
<dbReference type="EMBL" id="AP022839">
    <property type="protein sequence ID" value="BCA95059.1"/>
    <property type="molecule type" value="Genomic_DNA"/>
</dbReference>
<reference evidence="1" key="1">
    <citation type="journal article" date="2020" name="Microbiol. Resour. Announc.">
        <title>Complete Genome Sequence of Novel Psychrotolerant Legionella Strain TUM19329, Isolated from Antarctic Lake Sediment.</title>
        <authorList>
            <person name="Shimada S."/>
            <person name="Nakai R."/>
            <person name="Aoki K."/>
            <person name="Shimoeda N."/>
            <person name="Ohno G."/>
            <person name="Miyazaki Y."/>
            <person name="Kudoh S."/>
            <person name="Imura S."/>
            <person name="Watanabe K."/>
            <person name="Ishii Y."/>
            <person name="Tateda K."/>
        </authorList>
    </citation>
    <scope>NUCLEOTIDE SEQUENCE [LARGE SCALE GENOMIC DNA]</scope>
    <source>
        <strain evidence="1">TUM19329</strain>
    </source>
</reference>
<dbReference type="RefSeq" id="WP_173236760.1">
    <property type="nucleotide sequence ID" value="NZ_AP022839.1"/>
</dbReference>
<dbReference type="KEGG" id="lant:TUM19329_14200"/>
<evidence type="ECO:0000313" key="2">
    <source>
        <dbReference type="Proteomes" id="UP000502894"/>
    </source>
</evidence>
<sequence>MIESIINEFNNDFAHIKDLLKDNNLAPAEELLAQTAQHLKLFKEFSGNFFNLERYIKELNELVDQFTEVSMSVTFASSYRLIYAYKNALVDNDQTEAANLLPQIEYKIRFMNQAYLDAIKAARSQTSAFINFEKDFSQLLGHLEEAKNQDKVLQVCSNIEKALNFKKTQQLFFYNPPKNVEQTIDAHISMGLN</sequence>